<organism evidence="2 3">
    <name type="scientific">Steinernema glaseri</name>
    <dbReference type="NCBI Taxonomy" id="37863"/>
    <lineage>
        <taxon>Eukaryota</taxon>
        <taxon>Metazoa</taxon>
        <taxon>Ecdysozoa</taxon>
        <taxon>Nematoda</taxon>
        <taxon>Chromadorea</taxon>
        <taxon>Rhabditida</taxon>
        <taxon>Tylenchina</taxon>
        <taxon>Panagrolaimomorpha</taxon>
        <taxon>Strongyloidoidea</taxon>
        <taxon>Steinernematidae</taxon>
        <taxon>Steinernema</taxon>
    </lineage>
</organism>
<dbReference type="Proteomes" id="UP000095287">
    <property type="component" value="Unplaced"/>
</dbReference>
<keyword evidence="1" id="KW-1133">Transmembrane helix</keyword>
<name>A0A1I7Y680_9BILA</name>
<reference evidence="3" key="1">
    <citation type="submission" date="2016-11" db="UniProtKB">
        <authorList>
            <consortium name="WormBaseParasite"/>
        </authorList>
    </citation>
    <scope>IDENTIFICATION</scope>
</reference>
<feature type="transmembrane region" description="Helical" evidence="1">
    <location>
        <begin position="16"/>
        <end position="35"/>
    </location>
</feature>
<protein>
    <submittedName>
        <fullName evidence="3">Secreted protein</fullName>
    </submittedName>
</protein>
<keyword evidence="1" id="KW-0472">Membrane</keyword>
<sequence length="92" mass="11088">MHAKPRPKSRQGKLRFFLFLVPSLLIFLERLYIFYEYRILYAQDFWITELSLDGRDNFCLYSQVWRLFAPPPPTFNQCPSHVNRMQIAICVD</sequence>
<evidence type="ECO:0000256" key="1">
    <source>
        <dbReference type="SAM" id="Phobius"/>
    </source>
</evidence>
<accession>A0A1I7Y680</accession>
<proteinExistence type="predicted"/>
<dbReference type="AlphaFoldDB" id="A0A1I7Y680"/>
<keyword evidence="1" id="KW-0812">Transmembrane</keyword>
<evidence type="ECO:0000313" key="3">
    <source>
        <dbReference type="WBParaSite" id="L893_g12899.t1"/>
    </source>
</evidence>
<keyword evidence="2" id="KW-1185">Reference proteome</keyword>
<evidence type="ECO:0000313" key="2">
    <source>
        <dbReference type="Proteomes" id="UP000095287"/>
    </source>
</evidence>
<dbReference type="WBParaSite" id="L893_g12899.t1">
    <property type="protein sequence ID" value="L893_g12899.t1"/>
    <property type="gene ID" value="L893_g12899"/>
</dbReference>